<dbReference type="Gene3D" id="1.10.260.40">
    <property type="entry name" value="lambda repressor-like DNA-binding domains"/>
    <property type="match status" value="1"/>
</dbReference>
<organism evidence="1 2">
    <name type="scientific">Candidatus Methylopumilus planktonicus</name>
    <dbReference type="NCBI Taxonomy" id="1581557"/>
    <lineage>
        <taxon>Bacteria</taxon>
        <taxon>Pseudomonadati</taxon>
        <taxon>Pseudomonadota</taxon>
        <taxon>Betaproteobacteria</taxon>
        <taxon>Nitrosomonadales</taxon>
        <taxon>Methylophilaceae</taxon>
        <taxon>Candidatus Methylopumilus</taxon>
    </lineage>
</organism>
<proteinExistence type="predicted"/>
<dbReference type="KEGG" id="mbat:BN1208_0533"/>
<dbReference type="STRING" id="1581557.BN1208_0533"/>
<dbReference type="HOGENOM" id="CLU_1990022_0_0_4"/>
<dbReference type="GO" id="GO:0003677">
    <property type="term" value="F:DNA binding"/>
    <property type="evidence" value="ECO:0007669"/>
    <property type="project" value="InterPro"/>
</dbReference>
<keyword evidence="2" id="KW-1185">Reference proteome</keyword>
<evidence type="ECO:0008006" key="3">
    <source>
        <dbReference type="Google" id="ProtNLM"/>
    </source>
</evidence>
<accession>A0A0D6EVH2</accession>
<evidence type="ECO:0000313" key="2">
    <source>
        <dbReference type="Proteomes" id="UP000064007"/>
    </source>
</evidence>
<gene>
    <name evidence="1" type="ORF">BN1208_0533</name>
</gene>
<dbReference type="InterPro" id="IPR010982">
    <property type="entry name" value="Lambda_DNA-bd_dom_sf"/>
</dbReference>
<dbReference type="Pfam" id="PF13413">
    <property type="entry name" value="HTH_25"/>
    <property type="match status" value="1"/>
</dbReference>
<name>A0A0D6EVH2_9PROT</name>
<dbReference type="AlphaFoldDB" id="A0A0D6EVH2"/>
<sequence length="125" mass="14695">MKNFQYDFALLKRTREDKHMSKLKIAHQLCLSVNQIESIEENSFKYFPAESIKFAAVKKYALALHLDLNLVIINREDEVVPLNLPAVTSPLLSKEKHKIKKGTYRNKAIYLRKAWQDLLRRLLKN</sequence>
<dbReference type="Proteomes" id="UP000064007">
    <property type="component" value="Chromosome 1"/>
</dbReference>
<protein>
    <recommendedName>
        <fullName evidence="3">HTH cro/C1-type domain-containing protein</fullName>
    </recommendedName>
</protein>
<reference evidence="2" key="1">
    <citation type="submission" date="2014-12" db="EMBL/GenBank/DDBJ databases">
        <authorList>
            <person name="Salcher M.M."/>
        </authorList>
    </citation>
    <scope>NUCLEOTIDE SEQUENCE [LARGE SCALE GENOMIC DNA]</scope>
    <source>
        <strain evidence="2">MMS-10A-171</strain>
    </source>
</reference>
<evidence type="ECO:0000313" key="1">
    <source>
        <dbReference type="EMBL" id="CEZ19424.1"/>
    </source>
</evidence>
<dbReference type="RefSeq" id="WP_046487663.1">
    <property type="nucleotide sequence ID" value="NZ_LN827929.1"/>
</dbReference>
<dbReference type="EMBL" id="LN827929">
    <property type="protein sequence ID" value="CEZ19424.1"/>
    <property type="molecule type" value="Genomic_DNA"/>
</dbReference>